<dbReference type="GO" id="GO:0003677">
    <property type="term" value="F:DNA binding"/>
    <property type="evidence" value="ECO:0007669"/>
    <property type="project" value="UniProtKB-KW"/>
</dbReference>
<organism evidence="6">
    <name type="scientific">Bradyrhizobium sp. LLZ17</name>
    <dbReference type="NCBI Taxonomy" id="3239388"/>
    <lineage>
        <taxon>Bacteria</taxon>
        <taxon>Pseudomonadati</taxon>
        <taxon>Pseudomonadota</taxon>
        <taxon>Alphaproteobacteria</taxon>
        <taxon>Hyphomicrobiales</taxon>
        <taxon>Nitrobacteraceae</taxon>
        <taxon>Bradyrhizobium</taxon>
    </lineage>
</organism>
<dbReference type="SUPFAM" id="SSF53850">
    <property type="entry name" value="Periplasmic binding protein-like II"/>
    <property type="match status" value="1"/>
</dbReference>
<evidence type="ECO:0000313" key="6">
    <source>
        <dbReference type="EMBL" id="XDV61183.1"/>
    </source>
</evidence>
<dbReference type="EMBL" id="CP165734">
    <property type="protein sequence ID" value="XDV61183.1"/>
    <property type="molecule type" value="Genomic_DNA"/>
</dbReference>
<comment type="similarity">
    <text evidence="1">Belongs to the LysR transcriptional regulatory family.</text>
</comment>
<reference evidence="6" key="1">
    <citation type="submission" date="2024-08" db="EMBL/GenBank/DDBJ databases">
        <authorList>
            <person name="Chaddad Z."/>
            <person name="Lamrabet M."/>
            <person name="Bouhnik O."/>
            <person name="Alami S."/>
            <person name="Wipf D."/>
            <person name="Courty P.E."/>
            <person name="Missbah El Idrissi M."/>
        </authorList>
    </citation>
    <scope>NUCLEOTIDE SEQUENCE</scope>
    <source>
        <strain evidence="6">LLZ17</strain>
    </source>
</reference>
<protein>
    <submittedName>
        <fullName evidence="6">LysR family substrate-binding domain-containing protein</fullName>
    </submittedName>
</protein>
<evidence type="ECO:0000256" key="2">
    <source>
        <dbReference type="ARBA" id="ARBA00023015"/>
    </source>
</evidence>
<dbReference type="PANTHER" id="PTHR30346:SF0">
    <property type="entry name" value="HCA OPERON TRANSCRIPTIONAL ACTIVATOR HCAR"/>
    <property type="match status" value="1"/>
</dbReference>
<dbReference type="CDD" id="cd08414">
    <property type="entry name" value="PBP2_LTTR_aromatics_like"/>
    <property type="match status" value="1"/>
</dbReference>
<evidence type="ECO:0000256" key="1">
    <source>
        <dbReference type="ARBA" id="ARBA00009437"/>
    </source>
</evidence>
<dbReference type="Gene3D" id="3.40.190.10">
    <property type="entry name" value="Periplasmic binding protein-like II"/>
    <property type="match status" value="2"/>
</dbReference>
<name>A0AB39XTI4_9BRAD</name>
<sequence>MGDIDRNPQQRSLLEFKRAVPQIELVTVERSRTRLAAALRNGGLDVVIVTGKLPLLDNKSISLWSERVLVALPHDHPLAPHDTIYWTDLRGETVLLSHDDPGSELENLLISKLVSPEDRPKIERHDVSRGMIKGLISTNTGVSLVLESEMGINYAGLIYRELRDGAGPSRFEFSAYWRADNENPALAAFLKLLSERYPSPPLGR</sequence>
<dbReference type="RefSeq" id="WP_369726523.1">
    <property type="nucleotide sequence ID" value="NZ_CP165734.1"/>
</dbReference>
<evidence type="ECO:0000259" key="5">
    <source>
        <dbReference type="Pfam" id="PF03466"/>
    </source>
</evidence>
<dbReference type="Pfam" id="PF03466">
    <property type="entry name" value="LysR_substrate"/>
    <property type="match status" value="1"/>
</dbReference>
<dbReference type="GO" id="GO:0032993">
    <property type="term" value="C:protein-DNA complex"/>
    <property type="evidence" value="ECO:0007669"/>
    <property type="project" value="TreeGrafter"/>
</dbReference>
<evidence type="ECO:0000256" key="4">
    <source>
        <dbReference type="ARBA" id="ARBA00023163"/>
    </source>
</evidence>
<accession>A0AB39XTI4</accession>
<feature type="domain" description="LysR substrate-binding" evidence="5">
    <location>
        <begin position="13"/>
        <end position="196"/>
    </location>
</feature>
<dbReference type="GO" id="GO:0003700">
    <property type="term" value="F:DNA-binding transcription factor activity"/>
    <property type="evidence" value="ECO:0007669"/>
    <property type="project" value="TreeGrafter"/>
</dbReference>
<keyword evidence="2" id="KW-0805">Transcription regulation</keyword>
<dbReference type="InterPro" id="IPR005119">
    <property type="entry name" value="LysR_subst-bd"/>
</dbReference>
<gene>
    <name evidence="6" type="ORF">AB8Z38_17860</name>
</gene>
<keyword evidence="4" id="KW-0804">Transcription</keyword>
<dbReference type="AlphaFoldDB" id="A0AB39XTI4"/>
<keyword evidence="3" id="KW-0238">DNA-binding</keyword>
<evidence type="ECO:0000256" key="3">
    <source>
        <dbReference type="ARBA" id="ARBA00023125"/>
    </source>
</evidence>
<proteinExistence type="inferred from homology"/>
<dbReference type="PANTHER" id="PTHR30346">
    <property type="entry name" value="TRANSCRIPTIONAL DUAL REGULATOR HCAR-RELATED"/>
    <property type="match status" value="1"/>
</dbReference>